<dbReference type="SUPFAM" id="SSF69360">
    <property type="entry name" value="Cell wall binding repeat"/>
    <property type="match status" value="1"/>
</dbReference>
<dbReference type="Pfam" id="PF19127">
    <property type="entry name" value="Choline_bind_3"/>
    <property type="match status" value="3"/>
</dbReference>
<name>A0ABV8CZU8_9STRE</name>
<dbReference type="InterPro" id="IPR010126">
    <property type="entry name" value="Esterase_phb"/>
</dbReference>
<feature type="compositionally biased region" description="Low complexity" evidence="5">
    <location>
        <begin position="98"/>
        <end position="109"/>
    </location>
</feature>
<dbReference type="InterPro" id="IPR005877">
    <property type="entry name" value="YSIRK_signal_dom"/>
</dbReference>
<evidence type="ECO:0000256" key="6">
    <source>
        <dbReference type="SAM" id="SignalP"/>
    </source>
</evidence>
<feature type="domain" description="Esterase Ig-like N-terminal" evidence="8">
    <location>
        <begin position="376"/>
        <end position="489"/>
    </location>
</feature>
<dbReference type="Pfam" id="PF10503">
    <property type="entry name" value="Esterase_PHB"/>
    <property type="match status" value="1"/>
</dbReference>
<feature type="repeat" description="Cell wall-binding" evidence="4">
    <location>
        <begin position="149"/>
        <end position="169"/>
    </location>
</feature>
<feature type="region of interest" description="Disordered" evidence="5">
    <location>
        <begin position="53"/>
        <end position="128"/>
    </location>
</feature>
<organism evidence="9 10">
    <name type="scientific">Streptococcus dentapri</name>
    <dbReference type="NCBI Taxonomy" id="573564"/>
    <lineage>
        <taxon>Bacteria</taxon>
        <taxon>Bacillati</taxon>
        <taxon>Bacillota</taxon>
        <taxon>Bacilli</taxon>
        <taxon>Lactobacillales</taxon>
        <taxon>Streptococcaceae</taxon>
        <taxon>Streptococcus</taxon>
    </lineage>
</organism>
<evidence type="ECO:0000256" key="3">
    <source>
        <dbReference type="ARBA" id="ARBA00022801"/>
    </source>
</evidence>
<feature type="domain" description="YSIRK Gram-positive signal peptide" evidence="7">
    <location>
        <begin position="2"/>
        <end position="25"/>
    </location>
</feature>
<keyword evidence="3" id="KW-0378">Hydrolase</keyword>
<dbReference type="InterPro" id="IPR041172">
    <property type="entry name" value="EstA_Ig-like_N"/>
</dbReference>
<dbReference type="NCBIfam" id="TIGR01168">
    <property type="entry name" value="YSIRK_signal"/>
    <property type="match status" value="1"/>
</dbReference>
<dbReference type="Gene3D" id="2.10.270.10">
    <property type="entry name" value="Cholin Binding"/>
    <property type="match status" value="2"/>
</dbReference>
<evidence type="ECO:0000256" key="2">
    <source>
        <dbReference type="ARBA" id="ARBA00022737"/>
    </source>
</evidence>
<protein>
    <submittedName>
        <fullName evidence="9">YSIRK-type signal peptide-containing protein</fullName>
    </submittedName>
</protein>
<dbReference type="Pfam" id="PF04650">
    <property type="entry name" value="YSIRK_signal"/>
    <property type="match status" value="1"/>
</dbReference>
<keyword evidence="1 6" id="KW-0732">Signal</keyword>
<sequence>MEKNEHYSLRKLKFGLTSVAVAAFLSGIATVAQADEVTSSDVQQNNQVVSAQETVDGQTGAQQTDLEQTAVAPSESSSYQENTADNSGNSEADYEVVTETTSTSETSETIQDASAKSEAVDTASSEQAASSFTLRSRRMVADAATSRYRNTFVDDGQGNWYYLDNNGQNVTGSQMIDGKKMYFAQDGKQVKGKEVTIDNHVYYFDADSGEMWADRFHLGDDNQSWYYYGADGARVAGAQTIAGQKMYFDPETGKQAKGVLVKESDGKNRYYDTDSGILWVNRFAQINGDWYYLTADGSAAVSAQTIQGQSLYFREDGRQVKGDFVTFGGVLRYYDAESGELLRNTSRVIDGVTYKFDQDGTATAQTQVNVEVVKSNIVVNSYEFGPSVSKIILEFNEEVTPNVIHSGASVTTAGIARKILNSYVSDEEGHVIFFDSSKYVTLELDIPYDTSDTRNNASPFNFNSNTYRNNWVDSYTVAIDNLQVQVDGSAGHQIINSEQEAINNRLSPDSDRFSERGTYGALHYAAYQPESAKDGEKNPLIVWLHGIGEVGTDVTIPILAGNAVKLTEDPIQSHFTSTGNGDQKGAYVLVVQSPTSWSQTQASSLLSAIRSYVANHPDIDSNRIYLAGLSDGGGMVLKMGVTYPNYFAALVPIAAPADDYLTSDRSALTSTAANALKNQPMWILHTRADTTISADENALPLYKNLLKDGAQNKWLSYFETNVGTFSPNITYNGHWTWVYLLNDQVTGVQNPDNAKNWAELSGMVATNPTHGGDAQAIVNNKSYNNIFDWLNNQVKGRR</sequence>
<dbReference type="PANTHER" id="PTHR43037:SF1">
    <property type="entry name" value="BLL1128 PROTEIN"/>
    <property type="match status" value="1"/>
</dbReference>
<dbReference type="PANTHER" id="PTHR43037">
    <property type="entry name" value="UNNAMED PRODUCT-RELATED"/>
    <property type="match status" value="1"/>
</dbReference>
<evidence type="ECO:0000256" key="4">
    <source>
        <dbReference type="PROSITE-ProRule" id="PRU00591"/>
    </source>
</evidence>
<proteinExistence type="predicted"/>
<dbReference type="InterPro" id="IPR018337">
    <property type="entry name" value="Cell_wall/Cho-bd_repeat"/>
</dbReference>
<feature type="chain" id="PRO_5045888163" evidence="6">
    <location>
        <begin position="35"/>
        <end position="798"/>
    </location>
</feature>
<dbReference type="NCBIfam" id="TIGR04035">
    <property type="entry name" value="glucan_65_rpt"/>
    <property type="match status" value="3"/>
</dbReference>
<evidence type="ECO:0000259" key="8">
    <source>
        <dbReference type="Pfam" id="PF18435"/>
    </source>
</evidence>
<evidence type="ECO:0000313" key="9">
    <source>
        <dbReference type="EMBL" id="MFC3931649.1"/>
    </source>
</evidence>
<dbReference type="RefSeq" id="WP_380430036.1">
    <property type="nucleotide sequence ID" value="NZ_JBHSAC010000021.1"/>
</dbReference>
<dbReference type="InterPro" id="IPR027636">
    <property type="entry name" value="Glucan-bd_rpt"/>
</dbReference>
<dbReference type="Pfam" id="PF18435">
    <property type="entry name" value="EstA_Ig_like"/>
    <property type="match status" value="1"/>
</dbReference>
<dbReference type="SUPFAM" id="SSF53474">
    <property type="entry name" value="alpha/beta-Hydrolases"/>
    <property type="match status" value="1"/>
</dbReference>
<keyword evidence="2" id="KW-0677">Repeat</keyword>
<evidence type="ECO:0000256" key="5">
    <source>
        <dbReference type="SAM" id="MobiDB-lite"/>
    </source>
</evidence>
<feature type="repeat" description="Cell wall-binding" evidence="4">
    <location>
        <begin position="280"/>
        <end position="299"/>
    </location>
</feature>
<dbReference type="Pfam" id="PF01473">
    <property type="entry name" value="Choline_bind_1"/>
    <property type="match status" value="1"/>
</dbReference>
<feature type="compositionally biased region" description="Polar residues" evidence="5">
    <location>
        <begin position="74"/>
        <end position="90"/>
    </location>
</feature>
<dbReference type="EMBL" id="JBHSAC010000021">
    <property type="protein sequence ID" value="MFC3931649.1"/>
    <property type="molecule type" value="Genomic_DNA"/>
</dbReference>
<feature type="compositionally biased region" description="Polar residues" evidence="5">
    <location>
        <begin position="53"/>
        <end position="67"/>
    </location>
</feature>
<dbReference type="Gene3D" id="2.60.40.2180">
    <property type="match status" value="1"/>
</dbReference>
<evidence type="ECO:0000259" key="7">
    <source>
        <dbReference type="Pfam" id="PF04650"/>
    </source>
</evidence>
<reference evidence="10" key="1">
    <citation type="journal article" date="2019" name="Int. J. Syst. Evol. Microbiol.">
        <title>The Global Catalogue of Microorganisms (GCM) 10K type strain sequencing project: providing services to taxonomists for standard genome sequencing and annotation.</title>
        <authorList>
            <consortium name="The Broad Institute Genomics Platform"/>
            <consortium name="The Broad Institute Genome Sequencing Center for Infectious Disease"/>
            <person name="Wu L."/>
            <person name="Ma J."/>
        </authorList>
    </citation>
    <scope>NUCLEOTIDE SEQUENCE [LARGE SCALE GENOMIC DNA]</scope>
    <source>
        <strain evidence="10">CCUG 58728</strain>
    </source>
</reference>
<evidence type="ECO:0000256" key="1">
    <source>
        <dbReference type="ARBA" id="ARBA00022729"/>
    </source>
</evidence>
<feature type="signal peptide" evidence="6">
    <location>
        <begin position="1"/>
        <end position="34"/>
    </location>
</feature>
<dbReference type="Gene3D" id="3.40.50.1820">
    <property type="entry name" value="alpha/beta hydrolase"/>
    <property type="match status" value="1"/>
</dbReference>
<dbReference type="InterPro" id="IPR050955">
    <property type="entry name" value="Plant_Biomass_Hydrol_Est"/>
</dbReference>
<evidence type="ECO:0000313" key="10">
    <source>
        <dbReference type="Proteomes" id="UP001595901"/>
    </source>
</evidence>
<dbReference type="Proteomes" id="UP001595901">
    <property type="component" value="Unassembled WGS sequence"/>
</dbReference>
<dbReference type="InterPro" id="IPR029058">
    <property type="entry name" value="AB_hydrolase_fold"/>
</dbReference>
<keyword evidence="10" id="KW-1185">Reference proteome</keyword>
<dbReference type="PROSITE" id="PS51170">
    <property type="entry name" value="CW"/>
    <property type="match status" value="2"/>
</dbReference>
<gene>
    <name evidence="9" type="ORF">ACFOSE_02430</name>
</gene>
<comment type="caution">
    <text evidence="9">The sequence shown here is derived from an EMBL/GenBank/DDBJ whole genome shotgun (WGS) entry which is preliminary data.</text>
</comment>
<accession>A0ABV8CZU8</accession>